<protein>
    <submittedName>
        <fullName evidence="26">Uncharacterized protein</fullName>
    </submittedName>
</protein>
<reference evidence="9" key="4">
    <citation type="submission" date="2018-07" db="EMBL/GenBank/DDBJ databases">
        <authorList>
            <consortium name="PulseNet: The National Subtyping Network for Foodborne Disease Surveillance"/>
            <person name="Tarr C.L."/>
            <person name="Trees E."/>
            <person name="Katz L.S."/>
            <person name="Carleton-Romer H.A."/>
            <person name="Stroika S."/>
            <person name="Kucerova Z."/>
            <person name="Roache K.F."/>
            <person name="Sabol A.L."/>
            <person name="Besser J."/>
            <person name="Gerner-Smidt P."/>
        </authorList>
    </citation>
    <scope>NUCLEOTIDE SEQUENCE</scope>
    <source>
        <strain evidence="9">PNUSAS011364</strain>
        <strain evidence="11">PNUSAS013764</strain>
    </source>
</reference>
<evidence type="ECO:0000313" key="13">
    <source>
        <dbReference type="EMBL" id="HAB1804651.1"/>
    </source>
</evidence>
<evidence type="ECO:0000313" key="20">
    <source>
        <dbReference type="EMBL" id="HAB5941834.1"/>
    </source>
</evidence>
<evidence type="ECO:0000313" key="14">
    <source>
        <dbReference type="EMBL" id="HAB1884739.1"/>
    </source>
</evidence>
<evidence type="ECO:0000313" key="23">
    <source>
        <dbReference type="EMBL" id="HAE1459015.1"/>
    </source>
</evidence>
<evidence type="ECO:0000313" key="3">
    <source>
        <dbReference type="EMBL" id="EBR0143511.1"/>
    </source>
</evidence>
<feature type="region of interest" description="Disordered" evidence="1">
    <location>
        <begin position="91"/>
        <end position="122"/>
    </location>
</feature>
<dbReference type="EMBL" id="AAGQKS010000020">
    <property type="protein sequence ID" value="EBQ8901906.1"/>
    <property type="molecule type" value="Genomic_DNA"/>
</dbReference>
<dbReference type="EMBL" id="DAAWDN010000134">
    <property type="protein sequence ID" value="HAF7549134.1"/>
    <property type="molecule type" value="Genomic_DNA"/>
</dbReference>
<evidence type="ECO:0000313" key="19">
    <source>
        <dbReference type="EMBL" id="HAB5771397.1"/>
    </source>
</evidence>
<reference evidence="12" key="1">
    <citation type="journal article" date="2018" name="Genome Biol.">
        <title>SKESA: strategic k-mer extension for scrupulous assemblies.</title>
        <authorList>
            <person name="Souvorov A."/>
            <person name="Agarwala R."/>
            <person name="Lipman D.J."/>
        </authorList>
    </citation>
    <scope>NUCLEOTIDE SEQUENCE</scope>
    <source>
        <strain evidence="25">10-0327</strain>
        <strain evidence="24">13-0431</strain>
        <strain evidence="12">Salmonella enterica</strain>
    </source>
</reference>
<evidence type="ECO:0000313" key="5">
    <source>
        <dbReference type="EMBL" id="ECA7463490.1"/>
    </source>
</evidence>
<name>A0A2T9HXH4_SALET</name>
<evidence type="ECO:0000313" key="18">
    <source>
        <dbReference type="EMBL" id="HAB5023247.1"/>
    </source>
</evidence>
<organism evidence="26 27">
    <name type="scientific">Salmonella enterica subsp. enterica serovar Agona</name>
    <dbReference type="NCBI Taxonomy" id="58095"/>
    <lineage>
        <taxon>Bacteria</taxon>
        <taxon>Pseudomonadati</taxon>
        <taxon>Pseudomonadota</taxon>
        <taxon>Gammaproteobacteria</taxon>
        <taxon>Enterobacterales</taxon>
        <taxon>Enterobacteriaceae</taxon>
        <taxon>Salmonella</taxon>
    </lineage>
</organism>
<dbReference type="EMBL" id="DAAGXT010000017">
    <property type="protein sequence ID" value="HAB5023247.1"/>
    <property type="molecule type" value="Genomic_DNA"/>
</dbReference>
<evidence type="ECO:0000313" key="6">
    <source>
        <dbReference type="EMBL" id="ECT6084941.1"/>
    </source>
</evidence>
<comment type="caution">
    <text evidence="26">The sequence shown here is derived from an EMBL/GenBank/DDBJ whole genome shotgun (WGS) entry which is preliminary data.</text>
</comment>
<accession>A0A2T9HXH4</accession>
<dbReference type="EMBL" id="DAAHFX010000017">
    <property type="protein sequence ID" value="HAB5941834.1"/>
    <property type="molecule type" value="Genomic_DNA"/>
</dbReference>
<dbReference type="EMBL" id="DAAFUE010000014">
    <property type="protein sequence ID" value="HAB1572434.1"/>
    <property type="molecule type" value="Genomic_DNA"/>
</dbReference>
<dbReference type="EMBL" id="AAKNHU010000019">
    <property type="protein sequence ID" value="ECT6084941.1"/>
    <property type="molecule type" value="Genomic_DNA"/>
</dbReference>
<evidence type="ECO:0000256" key="1">
    <source>
        <dbReference type="SAM" id="MobiDB-lite"/>
    </source>
</evidence>
<evidence type="ECO:0000313" key="16">
    <source>
        <dbReference type="EMBL" id="HAB2371887.1"/>
    </source>
</evidence>
<dbReference type="AlphaFoldDB" id="A0A2T9HXH4"/>
<evidence type="ECO:0000313" key="7">
    <source>
        <dbReference type="EMBL" id="ECU7934329.1"/>
    </source>
</evidence>
<reference evidence="3" key="3">
    <citation type="submission" date="2018-06" db="EMBL/GenBank/DDBJ databases">
        <authorList>
            <person name="Ashton P.M."/>
            <person name="Dallman T."/>
            <person name="Nair S."/>
            <person name="De Pinna E."/>
            <person name="Peters T."/>
            <person name="Grant K."/>
        </authorList>
    </citation>
    <scope>NUCLEOTIDE SEQUENCE</scope>
    <source>
        <strain evidence="4">152447</strain>
        <strain evidence="2">208936</strain>
        <strain evidence="10">369915</strain>
        <strain evidence="3">428140</strain>
    </source>
</reference>
<dbReference type="EMBL" id="AAHMZR010000023">
    <property type="protein sequence ID" value="EBY0576673.1"/>
    <property type="molecule type" value="Genomic_DNA"/>
</dbReference>
<reference evidence="5" key="6">
    <citation type="submission" date="2019-01" db="EMBL/GenBank/DDBJ databases">
        <authorList>
            <consortium name="GenomeTrakr network: Whole genome sequencing for foodborne pathogen traceback"/>
        </authorList>
    </citation>
    <scope>NUCLEOTIDE SEQUENCE</scope>
    <source>
        <strain evidence="8">ADRDL-16-8871</strain>
        <strain evidence="5">FSIS21923161</strain>
    </source>
</reference>
<dbReference type="EMBL" id="DAAFWP010000016">
    <property type="protein sequence ID" value="HAB1804651.1"/>
    <property type="molecule type" value="Genomic_DNA"/>
</dbReference>
<dbReference type="EMBL" id="AAMIOU010000008">
    <property type="protein sequence ID" value="EDH7244592.1"/>
    <property type="molecule type" value="Genomic_DNA"/>
</dbReference>
<dbReference type="EMBL" id="DAAHHO010000015">
    <property type="protein sequence ID" value="HAB6238641.1"/>
    <property type="molecule type" value="Genomic_DNA"/>
</dbReference>
<dbReference type="EMBL" id="DAAGBK010000014">
    <property type="protein sequence ID" value="HAB2371887.1"/>
    <property type="molecule type" value="Genomic_DNA"/>
</dbReference>
<dbReference type="EMBL" id="AAMIHC010000022">
    <property type="protein sequence ID" value="EDH6341824.1"/>
    <property type="molecule type" value="Genomic_DNA"/>
</dbReference>
<dbReference type="EMBL" id="DAAFXG010000016">
    <property type="protein sequence ID" value="HAB1884739.1"/>
    <property type="molecule type" value="Genomic_DNA"/>
</dbReference>
<evidence type="ECO:0000313" key="26">
    <source>
        <dbReference type="EMBL" id="PVL89280.1"/>
    </source>
</evidence>
<dbReference type="EMBL" id="DAAFYT010000056">
    <property type="protein sequence ID" value="HAB2060615.1"/>
    <property type="molecule type" value="Genomic_DNA"/>
</dbReference>
<dbReference type="EMBL" id="DAARAE010000198">
    <property type="protein sequence ID" value="HAE1459015.1"/>
    <property type="molecule type" value="Genomic_DNA"/>
</dbReference>
<evidence type="ECO:0000313" key="17">
    <source>
        <dbReference type="EMBL" id="HAB2426454.1"/>
    </source>
</evidence>
<evidence type="ECO:0000313" key="10">
    <source>
        <dbReference type="EMBL" id="EDH6341824.1"/>
    </source>
</evidence>
<evidence type="ECO:0000313" key="9">
    <source>
        <dbReference type="EMBL" id="EDG5798377.1"/>
    </source>
</evidence>
<reference evidence="6" key="5">
    <citation type="submission" date="2018-07" db="EMBL/GenBank/DDBJ databases">
        <authorList>
            <consortium name="NARMS: The National Antimicrobial Resistance Monitoring System"/>
        </authorList>
    </citation>
    <scope>NUCLEOTIDE SEQUENCE</scope>
    <source>
        <strain evidence="6">CVM N57313F</strain>
        <strain evidence="7">FSIS1607168</strain>
    </source>
</reference>
<dbReference type="EMBL" id="DAASRO010000016">
    <property type="protein sequence ID" value="HAE6730405.1"/>
    <property type="molecule type" value="Genomic_DNA"/>
</dbReference>
<gene>
    <name evidence="6" type="ORF">A3Z75_15740</name>
    <name evidence="9" type="ORF">B7643_16985</name>
    <name evidence="7" type="ORF">BEI99_21345</name>
    <name evidence="8" type="ORF">BH418_15605</name>
    <name evidence="26" type="ORF">C4792_21220</name>
    <name evidence="10" type="ORF">CB381_18170</name>
    <name evidence="11" type="ORF">CBN47_06075</name>
    <name evidence="2" type="ORF">DKS77_14120</name>
    <name evidence="3" type="ORF">DNV88_18340</name>
    <name evidence="4" type="ORF">DUR08_17170</name>
    <name evidence="5" type="ORF">EPK73_14510</name>
    <name evidence="22" type="ORF">G2913_20885</name>
    <name evidence="23" type="ORF">G3A30_21775</name>
    <name evidence="24" type="ORF">G4K93_004292</name>
    <name evidence="25" type="ORF">G9257_004640</name>
    <name evidence="18" type="ORF">GB020_20675</name>
    <name evidence="17" type="ORF">GB182_20945</name>
    <name evidence="20" type="ORF">GB352_20640</name>
    <name evidence="16" type="ORF">GB356_20940</name>
    <name evidence="21" type="ORF">GB394_20980</name>
    <name evidence="15" type="ORF">GB613_18470</name>
    <name evidence="19" type="ORF">GBS17_20945</name>
    <name evidence="12" type="ORF">GBX08_20975</name>
    <name evidence="13" type="ORF">GBY12_20655</name>
    <name evidence="14" type="ORF">GBY78_20980</name>
</gene>
<proteinExistence type="predicted"/>
<dbReference type="EMBL" id="AAHVIS010000020">
    <property type="protein sequence ID" value="ECA7463490.1"/>
    <property type="molecule type" value="Genomic_DNA"/>
</dbReference>
<dbReference type="EMBL" id="AALSOQ010000017">
    <property type="protein sequence ID" value="EDC9468121.1"/>
    <property type="molecule type" value="Genomic_DNA"/>
</dbReference>
<evidence type="ECO:0000313" key="4">
    <source>
        <dbReference type="EMBL" id="EBY0576673.1"/>
    </source>
</evidence>
<evidence type="ECO:0000313" key="25">
    <source>
        <dbReference type="EMBL" id="HAF7549134.1"/>
    </source>
</evidence>
<evidence type="ECO:0000313" key="24">
    <source>
        <dbReference type="EMBL" id="HAE6730405.1"/>
    </source>
</evidence>
<dbReference type="EMBL" id="QDOG01000015">
    <property type="protein sequence ID" value="PVL89280.1"/>
    <property type="molecule type" value="Genomic_DNA"/>
</dbReference>
<dbReference type="EMBL" id="AAKRAK010000018">
    <property type="protein sequence ID" value="ECU7934329.1"/>
    <property type="molecule type" value="Genomic_DNA"/>
</dbReference>
<evidence type="ECO:0000313" key="11">
    <source>
        <dbReference type="EMBL" id="EDH7244592.1"/>
    </source>
</evidence>
<reference evidence="12" key="7">
    <citation type="submission" date="2019-10" db="EMBL/GenBank/DDBJ databases">
        <authorList>
            <consortium name="NCBI Pathogen Detection Project"/>
        </authorList>
    </citation>
    <scope>NUCLEOTIDE SEQUENCE</scope>
    <source>
        <strain evidence="25">10-0327</strain>
        <strain evidence="24">13-0431</strain>
        <strain evidence="12">Salmonella enterica</strain>
    </source>
</reference>
<evidence type="ECO:0000313" key="2">
    <source>
        <dbReference type="EMBL" id="EBQ8901906.1"/>
    </source>
</evidence>
<evidence type="ECO:0000313" key="12">
    <source>
        <dbReference type="EMBL" id="HAB1572434.1"/>
    </source>
</evidence>
<reference evidence="26 27" key="2">
    <citation type="submission" date="2018-04" db="EMBL/GenBank/DDBJ databases">
        <title>Serotype diversity and antimicrobial resistance among Salmonella enterica isolated from patients at an equine referral hospital.</title>
        <authorList>
            <person name="Leon I.M."/>
            <person name="Lawhon S.D."/>
            <person name="Norman K.N."/>
            <person name="Threadgill D.S."/>
            <person name="Ohta N."/>
            <person name="Vinasco J."/>
            <person name="Scott H.M."/>
        </authorList>
    </citation>
    <scope>NUCLEOTIDE SEQUENCE [LARGE SCALE GENOMIC DNA]</scope>
    <source>
        <strain evidence="26 27">167</strain>
    </source>
</reference>
<dbReference type="EMBL" id="DAAGBW010000014">
    <property type="protein sequence ID" value="HAB2426454.1"/>
    <property type="molecule type" value="Genomic_DNA"/>
</dbReference>
<evidence type="ECO:0000313" key="21">
    <source>
        <dbReference type="EMBL" id="HAB6238641.1"/>
    </source>
</evidence>
<evidence type="ECO:0000313" key="27">
    <source>
        <dbReference type="Proteomes" id="UP000245147"/>
    </source>
</evidence>
<evidence type="ECO:0000313" key="8">
    <source>
        <dbReference type="EMBL" id="EDC9468121.1"/>
    </source>
</evidence>
<dbReference type="EMBL" id="AAGQWK010000019">
    <property type="protein sequence ID" value="EBR0143511.1"/>
    <property type="molecule type" value="Genomic_DNA"/>
</dbReference>
<dbReference type="EMBL" id="DAAHEN010000017">
    <property type="protein sequence ID" value="HAB5771397.1"/>
    <property type="molecule type" value="Genomic_DNA"/>
</dbReference>
<dbReference type="EMBL" id="AAMEQR010000012">
    <property type="protein sequence ID" value="EDG5798377.1"/>
    <property type="molecule type" value="Genomic_DNA"/>
</dbReference>
<sequence length="122" mass="14033">MLHKRGLSLEEIDTIDPDIFNALYIYDTLIEPNGARMEMIKYANLCNLLLMTSQSITPEARKKAKVSDWDFADLLSDVSLTMREKALKREEQEIENSRNNIKSIGDMIKRQISNEGKNGKKK</sequence>
<evidence type="ECO:0000313" key="15">
    <source>
        <dbReference type="EMBL" id="HAB2060615.1"/>
    </source>
</evidence>
<evidence type="ECO:0000313" key="22">
    <source>
        <dbReference type="EMBL" id="HAE1220567.1"/>
    </source>
</evidence>
<dbReference type="Proteomes" id="UP000245147">
    <property type="component" value="Unassembled WGS sequence"/>
</dbReference>
<dbReference type="EMBL" id="DAAQWY010000017">
    <property type="protein sequence ID" value="HAE1220567.1"/>
    <property type="molecule type" value="Genomic_DNA"/>
</dbReference>